<dbReference type="EMBL" id="NJHN03000087">
    <property type="protein sequence ID" value="KAH9416760.1"/>
    <property type="molecule type" value="Genomic_DNA"/>
</dbReference>
<accession>A0ABQ8J320</accession>
<name>A0ABQ8J320_DERPT</name>
<feature type="non-terminal residue" evidence="1">
    <location>
        <position position="1"/>
    </location>
</feature>
<proteinExistence type="predicted"/>
<protein>
    <submittedName>
        <fullName evidence="1">Uncharacterized protein</fullName>
    </submittedName>
</protein>
<evidence type="ECO:0000313" key="2">
    <source>
        <dbReference type="Proteomes" id="UP000887458"/>
    </source>
</evidence>
<gene>
    <name evidence="1" type="ORF">DERP_014812</name>
</gene>
<keyword evidence="2" id="KW-1185">Reference proteome</keyword>
<evidence type="ECO:0000313" key="1">
    <source>
        <dbReference type="EMBL" id="KAH9416760.1"/>
    </source>
</evidence>
<dbReference type="Proteomes" id="UP000887458">
    <property type="component" value="Unassembled WGS sequence"/>
</dbReference>
<sequence length="127" mass="13200">LIRCFSLPHFISNSTALGISLSKNLILTGSFPLPFPQSYKLTGPHLVPSGGPSPDATIVSTCPSPYASFSPGLHFYLALRYCCRIVPVPRWYGVAAVAGSGGSRAAPAAIGGGAIRGEDHRVNYGGV</sequence>
<organism evidence="1 2">
    <name type="scientific">Dermatophagoides pteronyssinus</name>
    <name type="common">European house dust mite</name>
    <dbReference type="NCBI Taxonomy" id="6956"/>
    <lineage>
        <taxon>Eukaryota</taxon>
        <taxon>Metazoa</taxon>
        <taxon>Ecdysozoa</taxon>
        <taxon>Arthropoda</taxon>
        <taxon>Chelicerata</taxon>
        <taxon>Arachnida</taxon>
        <taxon>Acari</taxon>
        <taxon>Acariformes</taxon>
        <taxon>Sarcoptiformes</taxon>
        <taxon>Astigmata</taxon>
        <taxon>Psoroptidia</taxon>
        <taxon>Analgoidea</taxon>
        <taxon>Pyroglyphidae</taxon>
        <taxon>Dermatophagoidinae</taxon>
        <taxon>Dermatophagoides</taxon>
    </lineage>
</organism>
<comment type="caution">
    <text evidence="1">The sequence shown here is derived from an EMBL/GenBank/DDBJ whole genome shotgun (WGS) entry which is preliminary data.</text>
</comment>
<reference evidence="1 2" key="2">
    <citation type="journal article" date="2022" name="Mol. Biol. Evol.">
        <title>Comparative Genomics Reveals Insights into the Divergent Evolution of Astigmatic Mites and Household Pest Adaptations.</title>
        <authorList>
            <person name="Xiong Q."/>
            <person name="Wan A.T."/>
            <person name="Liu X."/>
            <person name="Fung C.S."/>
            <person name="Xiao X."/>
            <person name="Malainual N."/>
            <person name="Hou J."/>
            <person name="Wang L."/>
            <person name="Wang M."/>
            <person name="Yang K.Y."/>
            <person name="Cui Y."/>
            <person name="Leung E.L."/>
            <person name="Nong W."/>
            <person name="Shin S.K."/>
            <person name="Au S.W."/>
            <person name="Jeong K.Y."/>
            <person name="Chew F.T."/>
            <person name="Hui J.H."/>
            <person name="Leung T.F."/>
            <person name="Tungtrongchitr A."/>
            <person name="Zhong N."/>
            <person name="Liu Z."/>
            <person name="Tsui S.K."/>
        </authorList>
    </citation>
    <scope>NUCLEOTIDE SEQUENCE [LARGE SCALE GENOMIC DNA]</scope>
    <source>
        <strain evidence="1">Derp</strain>
    </source>
</reference>
<reference evidence="1 2" key="1">
    <citation type="journal article" date="2018" name="J. Allergy Clin. Immunol.">
        <title>High-quality assembly of Dermatophagoides pteronyssinus genome and transcriptome reveals a wide range of novel allergens.</title>
        <authorList>
            <person name="Liu X.Y."/>
            <person name="Yang K.Y."/>
            <person name="Wang M.Q."/>
            <person name="Kwok J.S."/>
            <person name="Zeng X."/>
            <person name="Yang Z."/>
            <person name="Xiao X.J."/>
            <person name="Lau C.P."/>
            <person name="Li Y."/>
            <person name="Huang Z.M."/>
            <person name="Ba J.G."/>
            <person name="Yim A.K."/>
            <person name="Ouyang C.Y."/>
            <person name="Ngai S.M."/>
            <person name="Chan T.F."/>
            <person name="Leung E.L."/>
            <person name="Liu L."/>
            <person name="Liu Z.G."/>
            <person name="Tsui S.K."/>
        </authorList>
    </citation>
    <scope>NUCLEOTIDE SEQUENCE [LARGE SCALE GENOMIC DNA]</scope>
    <source>
        <strain evidence="1">Derp</strain>
    </source>
</reference>